<dbReference type="STRING" id="1121884.SAMN02745131_01913"/>
<dbReference type="EMBL" id="FQUU01000006">
    <property type="protein sequence ID" value="SHF13983.1"/>
    <property type="molecule type" value="Genomic_DNA"/>
</dbReference>
<keyword evidence="2" id="KW-1185">Reference proteome</keyword>
<dbReference type="Proteomes" id="UP000184048">
    <property type="component" value="Unassembled WGS sequence"/>
</dbReference>
<dbReference type="OrthoDB" id="950503at2"/>
<evidence type="ECO:0000313" key="1">
    <source>
        <dbReference type="EMBL" id="SHF13983.1"/>
    </source>
</evidence>
<dbReference type="AlphaFoldDB" id="A0A1M4Z7C4"/>
<dbReference type="RefSeq" id="WP_139256394.1">
    <property type="nucleotide sequence ID" value="NZ_FQUU01000006.1"/>
</dbReference>
<accession>A0A1M4Z7C4</accession>
<sequence length="183" mass="21178">MRRLSAILFLAVLLFNLYGYRVMLNYLQARESVVFQSQLDNEQYSEDDLITIKTPLNLPYYSTSTDFERAYGSVEVNGMVYEYVKRRVNQDTLELLCIPNKTKAHLQSTQNAFVKLSVDGSSFPNEKKSANTFKITLPDYFQQSSEYSFVSSMLIDQHYYSFNTIMIQEDHTSVKGQPPRDNA</sequence>
<proteinExistence type="predicted"/>
<evidence type="ECO:0000313" key="2">
    <source>
        <dbReference type="Proteomes" id="UP000184048"/>
    </source>
</evidence>
<reference evidence="1 2" key="1">
    <citation type="submission" date="2016-11" db="EMBL/GenBank/DDBJ databases">
        <authorList>
            <person name="Jaros S."/>
            <person name="Januszkiewicz K."/>
            <person name="Wedrychowicz H."/>
        </authorList>
    </citation>
    <scope>NUCLEOTIDE SEQUENCE [LARGE SCALE GENOMIC DNA]</scope>
    <source>
        <strain evidence="1 2">DSM 18119</strain>
    </source>
</reference>
<protein>
    <submittedName>
        <fullName evidence="1">Uncharacterized protein</fullName>
    </submittedName>
</protein>
<name>A0A1M4Z7C4_9BACT</name>
<gene>
    <name evidence="1" type="ORF">SAMN02745131_01913</name>
</gene>
<organism evidence="1 2">
    <name type="scientific">Flavisolibacter ginsengisoli DSM 18119</name>
    <dbReference type="NCBI Taxonomy" id="1121884"/>
    <lineage>
        <taxon>Bacteria</taxon>
        <taxon>Pseudomonadati</taxon>
        <taxon>Bacteroidota</taxon>
        <taxon>Chitinophagia</taxon>
        <taxon>Chitinophagales</taxon>
        <taxon>Chitinophagaceae</taxon>
        <taxon>Flavisolibacter</taxon>
    </lineage>
</organism>